<dbReference type="PANTHER" id="PTHR46157">
    <property type="entry name" value="K(+) EFFLUX ANTIPORTER 3, CHLOROPLASTIC"/>
    <property type="match status" value="1"/>
</dbReference>
<evidence type="ECO:0000256" key="4">
    <source>
        <dbReference type="ARBA" id="ARBA00022449"/>
    </source>
</evidence>
<evidence type="ECO:0000256" key="5">
    <source>
        <dbReference type="ARBA" id="ARBA00022538"/>
    </source>
</evidence>
<dbReference type="SUPFAM" id="SSF116726">
    <property type="entry name" value="TrkA C-terminal domain-like"/>
    <property type="match status" value="1"/>
</dbReference>
<dbReference type="GO" id="GO:0006813">
    <property type="term" value="P:potassium ion transport"/>
    <property type="evidence" value="ECO:0007669"/>
    <property type="project" value="UniProtKB-KW"/>
</dbReference>
<dbReference type="GO" id="GO:0015297">
    <property type="term" value="F:antiporter activity"/>
    <property type="evidence" value="ECO:0007669"/>
    <property type="project" value="UniProtKB-KW"/>
</dbReference>
<keyword evidence="4" id="KW-0050">Antiport</keyword>
<proteinExistence type="inferred from homology"/>
<dbReference type="RefSeq" id="WP_034777178.1">
    <property type="nucleotide sequence ID" value="NZ_JPER01000010.1"/>
</dbReference>
<keyword evidence="5" id="KW-0633">Potassium transport</keyword>
<evidence type="ECO:0000259" key="12">
    <source>
        <dbReference type="PROSITE" id="PS51201"/>
    </source>
</evidence>
<evidence type="ECO:0000256" key="1">
    <source>
        <dbReference type="ARBA" id="ARBA00004141"/>
    </source>
</evidence>
<feature type="transmembrane region" description="Helical" evidence="11">
    <location>
        <begin position="29"/>
        <end position="48"/>
    </location>
</feature>
<feature type="transmembrane region" description="Helical" evidence="11">
    <location>
        <begin position="355"/>
        <end position="374"/>
    </location>
</feature>
<dbReference type="EMBL" id="JPER01000010">
    <property type="protein sequence ID" value="KFZ30075.1"/>
    <property type="molecule type" value="Genomic_DNA"/>
</dbReference>
<dbReference type="PROSITE" id="PS51202">
    <property type="entry name" value="RCK_C"/>
    <property type="match status" value="1"/>
</dbReference>
<evidence type="ECO:0000256" key="6">
    <source>
        <dbReference type="ARBA" id="ARBA00022692"/>
    </source>
</evidence>
<dbReference type="eggNOG" id="COG1226">
    <property type="taxonomic scope" value="Bacteria"/>
</dbReference>
<dbReference type="InterPro" id="IPR036721">
    <property type="entry name" value="RCK_C_sf"/>
</dbReference>
<keyword evidence="8 11" id="KW-1133">Transmembrane helix</keyword>
<evidence type="ECO:0000313" key="14">
    <source>
        <dbReference type="EMBL" id="KFZ30075.1"/>
    </source>
</evidence>
<evidence type="ECO:0000256" key="8">
    <source>
        <dbReference type="ARBA" id="ARBA00022989"/>
    </source>
</evidence>
<dbReference type="Gene3D" id="3.30.70.1450">
    <property type="entry name" value="Regulator of K+ conductance, C-terminal domain"/>
    <property type="match status" value="1"/>
</dbReference>
<feature type="transmembrane region" description="Helical" evidence="11">
    <location>
        <begin position="85"/>
        <end position="107"/>
    </location>
</feature>
<keyword evidence="15" id="KW-1185">Reference proteome</keyword>
<accession>A0A094IQW2</accession>
<dbReference type="Gene3D" id="3.40.50.720">
    <property type="entry name" value="NAD(P)-binding Rossmann-like Domain"/>
    <property type="match status" value="1"/>
</dbReference>
<keyword evidence="9" id="KW-0406">Ion transport</keyword>
<comment type="similarity">
    <text evidence="2">Belongs to the monovalent cation:proton antiporter 2 (CPA2) transporter (TC 2.A.37) family.</text>
</comment>
<dbReference type="GO" id="GO:0005886">
    <property type="term" value="C:plasma membrane"/>
    <property type="evidence" value="ECO:0007669"/>
    <property type="project" value="TreeGrafter"/>
</dbReference>
<comment type="subcellular location">
    <subcellularLocation>
        <location evidence="1">Membrane</location>
        <topology evidence="1">Multi-pass membrane protein</topology>
    </subcellularLocation>
</comment>
<dbReference type="Pfam" id="PF02080">
    <property type="entry name" value="TrkA_C"/>
    <property type="match status" value="1"/>
</dbReference>
<evidence type="ECO:0000259" key="13">
    <source>
        <dbReference type="PROSITE" id="PS51202"/>
    </source>
</evidence>
<dbReference type="Proteomes" id="UP000054363">
    <property type="component" value="Unassembled WGS sequence"/>
</dbReference>
<dbReference type="Pfam" id="PF00999">
    <property type="entry name" value="Na_H_Exchanger"/>
    <property type="match status" value="1"/>
</dbReference>
<feature type="transmembrane region" description="Helical" evidence="11">
    <location>
        <begin position="146"/>
        <end position="168"/>
    </location>
</feature>
<dbReference type="GO" id="GO:1902600">
    <property type="term" value="P:proton transmembrane transport"/>
    <property type="evidence" value="ECO:0007669"/>
    <property type="project" value="InterPro"/>
</dbReference>
<keyword evidence="3" id="KW-0813">Transport</keyword>
<dbReference type="Pfam" id="PF02254">
    <property type="entry name" value="TrkA_N"/>
    <property type="match status" value="1"/>
</dbReference>
<comment type="caution">
    <text evidence="14">The sequence shown here is derived from an EMBL/GenBank/DDBJ whole genome shotgun (WGS) entry which is preliminary data.</text>
</comment>
<protein>
    <submittedName>
        <fullName evidence="14">Potassium transporter</fullName>
    </submittedName>
</protein>
<evidence type="ECO:0000256" key="2">
    <source>
        <dbReference type="ARBA" id="ARBA00005551"/>
    </source>
</evidence>
<evidence type="ECO:0000256" key="10">
    <source>
        <dbReference type="ARBA" id="ARBA00023136"/>
    </source>
</evidence>
<feature type="domain" description="RCK C-terminal" evidence="13">
    <location>
        <begin position="571"/>
        <end position="655"/>
    </location>
</feature>
<feature type="transmembrane region" description="Helical" evidence="11">
    <location>
        <begin position="270"/>
        <end position="289"/>
    </location>
</feature>
<dbReference type="PROSITE" id="PS51201">
    <property type="entry name" value="RCK_N"/>
    <property type="match status" value="1"/>
</dbReference>
<dbReference type="STRING" id="435908.IDSA_05655"/>
<keyword evidence="7" id="KW-0630">Potassium</keyword>
<evidence type="ECO:0000313" key="15">
    <source>
        <dbReference type="Proteomes" id="UP000054363"/>
    </source>
</evidence>
<feature type="transmembrane region" description="Helical" evidence="11">
    <location>
        <begin position="113"/>
        <end position="134"/>
    </location>
</feature>
<dbReference type="InterPro" id="IPR036291">
    <property type="entry name" value="NAD(P)-bd_dom_sf"/>
</dbReference>
<feature type="transmembrane region" description="Helical" evidence="11">
    <location>
        <begin position="217"/>
        <end position="250"/>
    </location>
</feature>
<dbReference type="PANTHER" id="PTHR46157:SF4">
    <property type="entry name" value="K(+) EFFLUX ANTIPORTER 3, CHLOROPLASTIC"/>
    <property type="match status" value="1"/>
</dbReference>
<feature type="transmembrane region" description="Helical" evidence="11">
    <location>
        <begin position="325"/>
        <end position="348"/>
    </location>
</feature>
<keyword evidence="10 11" id="KW-0472">Membrane</keyword>
<feature type="domain" description="RCK N-terminal" evidence="12">
    <location>
        <begin position="406"/>
        <end position="523"/>
    </location>
</feature>
<keyword evidence="6 11" id="KW-0812">Transmembrane</keyword>
<feature type="transmembrane region" description="Helical" evidence="11">
    <location>
        <begin position="6"/>
        <end position="22"/>
    </location>
</feature>
<evidence type="ECO:0000256" key="11">
    <source>
        <dbReference type="SAM" id="Phobius"/>
    </source>
</evidence>
<reference evidence="14 15" key="1">
    <citation type="submission" date="2014-06" db="EMBL/GenBank/DDBJ databases">
        <title>The draft genome sequence of Idiomarina salinarum ISL-52.</title>
        <authorList>
            <person name="Du J."/>
            <person name="Shao Z."/>
        </authorList>
    </citation>
    <scope>NUCLEOTIDE SEQUENCE [LARGE SCALE GENOMIC DNA]</scope>
    <source>
        <strain evidence="14 15">ISL-52</strain>
    </source>
</reference>
<sequence length="656" mass="72038">MNSGFTDVLLLLALAVVLVWGFRRVRLPAILAYLAAGLIAGPYITGWIADPNEYHFVAELGVVLLLFSLGLEFSLPKMIAMRKLVFGLGAGQVVICTILFALLAVLLLDDWAAAFVVGGIVALSSTAVVIKQLAESGQLTTKKGQVTVSVLLFQDLAVVPMLIIIPLLAATNDISIWESLGLALLKGAGVVILLMAIGKWVLPHIFKEIARLRTDELFVLATLLVALVAGGLTHLFGLSMALGAFLAGMMLGESKYKHQLEADIRPFRDILMGLFFITVGMQLNLDVFLRNMHWVILAMLVIGVVKFFIIRGLAGLMGERREDSWAAGLMLFQMGEFGFVLVSLALTYQLLPPDFASLLVGIGVFGMALTPVIIQRNNAIVKKLLNWRGKKAEDLPKEAIPTPEKPSRVLILGFGRVGQTVSRFLRAEDIDYLAIDHDPRRVQEAQAGGANVFFGDAGRRDILKAVYADKAALIIISFAEDDRAIAVLKSVRSLNERAEIIVRSRDDMKLSVMMDEGATQVVPDTLEASLMLVSQVLRRSAIPIRRILSQLDKARREHYGDMHGFYPGETTDMDPEKIDRLTFLHAVALPEQAFAVGKKPRELELDDIKVKIKSVRRNDEELTEIDDDFTFAEDDVVLLAGSPRAVEEGESYLLNG</sequence>
<dbReference type="InterPro" id="IPR004771">
    <property type="entry name" value="K/H_exchanger"/>
</dbReference>
<dbReference type="eggNOG" id="COG0475">
    <property type="taxonomic scope" value="Bacteria"/>
</dbReference>
<dbReference type="InterPro" id="IPR003148">
    <property type="entry name" value="RCK_N"/>
</dbReference>
<dbReference type="SUPFAM" id="SSF51735">
    <property type="entry name" value="NAD(P)-binding Rossmann-fold domains"/>
    <property type="match status" value="1"/>
</dbReference>
<dbReference type="OrthoDB" id="9781411at2"/>
<dbReference type="NCBIfam" id="TIGR00932">
    <property type="entry name" value="2a37"/>
    <property type="match status" value="1"/>
</dbReference>
<dbReference type="GO" id="GO:0008324">
    <property type="term" value="F:monoatomic cation transmembrane transporter activity"/>
    <property type="evidence" value="ECO:0007669"/>
    <property type="project" value="InterPro"/>
</dbReference>
<dbReference type="InterPro" id="IPR006037">
    <property type="entry name" value="RCK_C"/>
</dbReference>
<dbReference type="InterPro" id="IPR038770">
    <property type="entry name" value="Na+/solute_symporter_sf"/>
</dbReference>
<evidence type="ECO:0000256" key="3">
    <source>
        <dbReference type="ARBA" id="ARBA00022448"/>
    </source>
</evidence>
<gene>
    <name evidence="14" type="ORF">IDSA_05655</name>
</gene>
<evidence type="ECO:0000256" key="7">
    <source>
        <dbReference type="ARBA" id="ARBA00022958"/>
    </source>
</evidence>
<feature type="transmembrane region" description="Helical" evidence="11">
    <location>
        <begin position="174"/>
        <end position="197"/>
    </location>
</feature>
<dbReference type="InterPro" id="IPR006153">
    <property type="entry name" value="Cation/H_exchanger_TM"/>
</dbReference>
<organism evidence="14 15">
    <name type="scientific">Pseudidiomarina salinarum</name>
    <dbReference type="NCBI Taxonomy" id="435908"/>
    <lineage>
        <taxon>Bacteria</taxon>
        <taxon>Pseudomonadati</taxon>
        <taxon>Pseudomonadota</taxon>
        <taxon>Gammaproteobacteria</taxon>
        <taxon>Alteromonadales</taxon>
        <taxon>Idiomarinaceae</taxon>
        <taxon>Pseudidiomarina</taxon>
    </lineage>
</organism>
<feature type="transmembrane region" description="Helical" evidence="11">
    <location>
        <begin position="294"/>
        <end position="313"/>
    </location>
</feature>
<dbReference type="Gene3D" id="1.20.1530.20">
    <property type="match status" value="1"/>
</dbReference>
<dbReference type="AlphaFoldDB" id="A0A094IQW2"/>
<evidence type="ECO:0000256" key="9">
    <source>
        <dbReference type="ARBA" id="ARBA00023065"/>
    </source>
</evidence>
<name>A0A094IQW2_9GAMM</name>
<feature type="transmembrane region" description="Helical" evidence="11">
    <location>
        <begin position="54"/>
        <end position="73"/>
    </location>
</feature>